<sequence>MKIFFIGSAKDRTLSSDVNNRYEGVVKKLKALGHTVEASHVLGLDLDEEGLTDDQRVEYYKKLLDGINTCDTVVADISNATASIGHQITIALEKNKPVLGVTVSGVPEIFKMLQNENNVIFLEAKNTEDILANLEDELRYVKEGEDIRFNFLIPPSMVDYLEWISKTKRIPKSVFLRDLITREMDSDNDYKNR</sequence>
<name>A0A955RR31_UNCKA</name>
<dbReference type="Gene3D" id="3.40.50.450">
    <property type="match status" value="1"/>
</dbReference>
<dbReference type="AlphaFoldDB" id="A0A955RR31"/>
<dbReference type="EMBL" id="JAGQKZ010000018">
    <property type="protein sequence ID" value="MCA9392079.1"/>
    <property type="molecule type" value="Genomic_DNA"/>
</dbReference>
<evidence type="ECO:0000313" key="1">
    <source>
        <dbReference type="EMBL" id="MCA9392079.1"/>
    </source>
</evidence>
<evidence type="ECO:0008006" key="3">
    <source>
        <dbReference type="Google" id="ProtNLM"/>
    </source>
</evidence>
<protein>
    <recommendedName>
        <fullName evidence="3">2'-deoxynucleoside 5'-phosphate N-hydrolase 1</fullName>
    </recommendedName>
</protein>
<dbReference type="Proteomes" id="UP000751518">
    <property type="component" value="Unassembled WGS sequence"/>
</dbReference>
<reference evidence="1" key="1">
    <citation type="submission" date="2020-04" db="EMBL/GenBank/DDBJ databases">
        <authorList>
            <person name="Zhang T."/>
        </authorList>
    </citation>
    <scope>NUCLEOTIDE SEQUENCE</scope>
    <source>
        <strain evidence="1">HKST-UBA03</strain>
    </source>
</reference>
<evidence type="ECO:0000313" key="2">
    <source>
        <dbReference type="Proteomes" id="UP000751518"/>
    </source>
</evidence>
<accession>A0A955RR31</accession>
<proteinExistence type="predicted"/>
<gene>
    <name evidence="1" type="ORF">KC614_02650</name>
</gene>
<organism evidence="1 2">
    <name type="scientific">candidate division WWE3 bacterium</name>
    <dbReference type="NCBI Taxonomy" id="2053526"/>
    <lineage>
        <taxon>Bacteria</taxon>
        <taxon>Katanobacteria</taxon>
    </lineage>
</organism>
<comment type="caution">
    <text evidence="1">The sequence shown here is derived from an EMBL/GenBank/DDBJ whole genome shotgun (WGS) entry which is preliminary data.</text>
</comment>
<reference evidence="1" key="2">
    <citation type="journal article" date="2021" name="Microbiome">
        <title>Successional dynamics and alternative stable states in a saline activated sludge microbial community over 9 years.</title>
        <authorList>
            <person name="Wang Y."/>
            <person name="Ye J."/>
            <person name="Ju F."/>
            <person name="Liu L."/>
            <person name="Boyd J.A."/>
            <person name="Deng Y."/>
            <person name="Parks D.H."/>
            <person name="Jiang X."/>
            <person name="Yin X."/>
            <person name="Woodcroft B.J."/>
            <person name="Tyson G.W."/>
            <person name="Hugenholtz P."/>
            <person name="Polz M.F."/>
            <person name="Zhang T."/>
        </authorList>
    </citation>
    <scope>NUCLEOTIDE SEQUENCE</scope>
    <source>
        <strain evidence="1">HKST-UBA03</strain>
    </source>
</reference>